<dbReference type="InterPro" id="IPR029467">
    <property type="entry name" value="Cyt_c7-like"/>
</dbReference>
<organism evidence="3 4">
    <name type="scientific">Horticoccus luteus</name>
    <dbReference type="NCBI Taxonomy" id="2862869"/>
    <lineage>
        <taxon>Bacteria</taxon>
        <taxon>Pseudomonadati</taxon>
        <taxon>Verrucomicrobiota</taxon>
        <taxon>Opitutia</taxon>
        <taxon>Opitutales</taxon>
        <taxon>Opitutaceae</taxon>
        <taxon>Horticoccus</taxon>
    </lineage>
</organism>
<accession>A0A8F9TVC7</accession>
<evidence type="ECO:0000313" key="3">
    <source>
        <dbReference type="EMBL" id="QYM78800.1"/>
    </source>
</evidence>
<reference evidence="3" key="1">
    <citation type="submission" date="2021-08" db="EMBL/GenBank/DDBJ databases">
        <title>Genome of a novel bacterium of the phylum Verrucomicrobia, Oleiharenicola sp. KSB-15.</title>
        <authorList>
            <person name="Chung J.-H."/>
            <person name="Ahn J.-H."/>
            <person name="Yoon Y."/>
            <person name="Kim D.-Y."/>
            <person name="An S.-H."/>
            <person name="Park I."/>
            <person name="Yeon J."/>
        </authorList>
    </citation>
    <scope>NUCLEOTIDE SEQUENCE</scope>
    <source>
        <strain evidence="3">KSB-15</strain>
    </source>
</reference>
<evidence type="ECO:0000259" key="2">
    <source>
        <dbReference type="Pfam" id="PF14522"/>
    </source>
</evidence>
<dbReference type="Pfam" id="PF14522">
    <property type="entry name" value="Cytochrome_C7"/>
    <property type="match status" value="1"/>
</dbReference>
<evidence type="ECO:0000313" key="4">
    <source>
        <dbReference type="Proteomes" id="UP000825051"/>
    </source>
</evidence>
<dbReference type="InterPro" id="IPR036280">
    <property type="entry name" value="Multihaem_cyt_sf"/>
</dbReference>
<dbReference type="AlphaFoldDB" id="A0A8F9TVC7"/>
<dbReference type="KEGG" id="ole:K0B96_16075"/>
<dbReference type="EMBL" id="CP080507">
    <property type="protein sequence ID" value="QYM78800.1"/>
    <property type="molecule type" value="Genomic_DNA"/>
</dbReference>
<keyword evidence="1" id="KW-1133">Transmembrane helix</keyword>
<dbReference type="SUPFAM" id="SSF48695">
    <property type="entry name" value="Multiheme cytochromes"/>
    <property type="match status" value="1"/>
</dbReference>
<keyword evidence="4" id="KW-1185">Reference proteome</keyword>
<protein>
    <submittedName>
        <fullName evidence="3">Cytochrome c family protein</fullName>
    </submittedName>
</protein>
<dbReference type="RefSeq" id="WP_220161904.1">
    <property type="nucleotide sequence ID" value="NZ_CP080507.1"/>
</dbReference>
<sequence length="226" mass="25275">MPNETPQLPHFPRQPLFRPRSTTIFRVLLLGAVLAVVSFGGVVLQVYHSPYWNRVGLAPDQPVLFSHRHHAGELRIDCRFCHATVETSAFAGMPTTQTCLNCHSQIFTDTAMLQPVIRSAALHQPLHWQRVTTVPDFVYFDHSIHIAKGVSCTTCHGEIGKMSLTAKGEPLTMRWCIDCHRNPAPRLRAPEQIFSPVTPATRLPPSPVILASLHTQHLTNCSTCHR</sequence>
<gene>
    <name evidence="3" type="ORF">K0B96_16075</name>
</gene>
<dbReference type="PANTHER" id="PTHR39425">
    <property type="entry name" value="LIPOPROTEIN CYTOCHROME C"/>
    <property type="match status" value="1"/>
</dbReference>
<dbReference type="CDD" id="cd08168">
    <property type="entry name" value="Cytochrom_C3"/>
    <property type="match status" value="1"/>
</dbReference>
<dbReference type="Proteomes" id="UP000825051">
    <property type="component" value="Chromosome"/>
</dbReference>
<feature type="domain" description="Cytochrome c7-like" evidence="2">
    <location>
        <begin position="138"/>
        <end position="226"/>
    </location>
</feature>
<keyword evidence="1" id="KW-0472">Membrane</keyword>
<dbReference type="PANTHER" id="PTHR39425:SF1">
    <property type="entry name" value="CYTOCHROME C7-LIKE DOMAIN-CONTAINING PROTEIN"/>
    <property type="match status" value="1"/>
</dbReference>
<feature type="transmembrane region" description="Helical" evidence="1">
    <location>
        <begin position="24"/>
        <end position="47"/>
    </location>
</feature>
<proteinExistence type="predicted"/>
<keyword evidence="1" id="KW-0812">Transmembrane</keyword>
<name>A0A8F9TVC7_9BACT</name>
<dbReference type="Gene3D" id="3.90.10.10">
    <property type="entry name" value="Cytochrome C3"/>
    <property type="match status" value="2"/>
</dbReference>
<evidence type="ECO:0000256" key="1">
    <source>
        <dbReference type="SAM" id="Phobius"/>
    </source>
</evidence>